<feature type="region of interest" description="Disordered" evidence="1">
    <location>
        <begin position="1"/>
        <end position="24"/>
    </location>
</feature>
<dbReference type="Proteomes" id="UP000499080">
    <property type="component" value="Unassembled WGS sequence"/>
</dbReference>
<dbReference type="EMBL" id="BGPR01002689">
    <property type="protein sequence ID" value="GBM77429.1"/>
    <property type="molecule type" value="Genomic_DNA"/>
</dbReference>
<reference evidence="2 3" key="1">
    <citation type="journal article" date="2019" name="Sci. Rep.">
        <title>Orb-weaving spider Araneus ventricosus genome elucidates the spidroin gene catalogue.</title>
        <authorList>
            <person name="Kono N."/>
            <person name="Nakamura H."/>
            <person name="Ohtoshi R."/>
            <person name="Moran D.A.P."/>
            <person name="Shinohara A."/>
            <person name="Yoshida Y."/>
            <person name="Fujiwara M."/>
            <person name="Mori M."/>
            <person name="Tomita M."/>
            <person name="Arakawa K."/>
        </authorList>
    </citation>
    <scope>NUCLEOTIDE SEQUENCE [LARGE SCALE GENOMIC DNA]</scope>
</reference>
<organism evidence="2 3">
    <name type="scientific">Araneus ventricosus</name>
    <name type="common">Orbweaver spider</name>
    <name type="synonym">Epeira ventricosa</name>
    <dbReference type="NCBI Taxonomy" id="182803"/>
    <lineage>
        <taxon>Eukaryota</taxon>
        <taxon>Metazoa</taxon>
        <taxon>Ecdysozoa</taxon>
        <taxon>Arthropoda</taxon>
        <taxon>Chelicerata</taxon>
        <taxon>Arachnida</taxon>
        <taxon>Araneae</taxon>
        <taxon>Araneomorphae</taxon>
        <taxon>Entelegynae</taxon>
        <taxon>Araneoidea</taxon>
        <taxon>Araneidae</taxon>
        <taxon>Araneus</taxon>
    </lineage>
</organism>
<accession>A0A4Y2IJJ6</accession>
<evidence type="ECO:0000313" key="3">
    <source>
        <dbReference type="Proteomes" id="UP000499080"/>
    </source>
</evidence>
<keyword evidence="3" id="KW-1185">Reference proteome</keyword>
<sequence>MKIHKEPRWAEDRDSTPGLERHGFGPNFTNISSIYMDLGRIKSVNAKHSPINKAQALLMECRPRRLPRHLIVRSSSDYHMRSASK</sequence>
<evidence type="ECO:0000256" key="1">
    <source>
        <dbReference type="SAM" id="MobiDB-lite"/>
    </source>
</evidence>
<name>A0A4Y2IJJ6_ARAVE</name>
<evidence type="ECO:0000313" key="2">
    <source>
        <dbReference type="EMBL" id="GBM77429.1"/>
    </source>
</evidence>
<comment type="caution">
    <text evidence="2">The sequence shown here is derived from an EMBL/GenBank/DDBJ whole genome shotgun (WGS) entry which is preliminary data.</text>
</comment>
<feature type="compositionally biased region" description="Basic and acidic residues" evidence="1">
    <location>
        <begin position="1"/>
        <end position="23"/>
    </location>
</feature>
<gene>
    <name evidence="2" type="ORF">AVEN_107816_1</name>
</gene>
<proteinExistence type="predicted"/>
<protein>
    <submittedName>
        <fullName evidence="2">Uncharacterized protein</fullName>
    </submittedName>
</protein>
<dbReference type="AlphaFoldDB" id="A0A4Y2IJJ6"/>